<feature type="compositionally biased region" description="Basic and acidic residues" evidence="1">
    <location>
        <begin position="271"/>
        <end position="350"/>
    </location>
</feature>
<feature type="compositionally biased region" description="Basic and acidic residues" evidence="1">
    <location>
        <begin position="386"/>
        <end position="423"/>
    </location>
</feature>
<feature type="compositionally biased region" description="Basic and acidic residues" evidence="1">
    <location>
        <begin position="522"/>
        <end position="533"/>
    </location>
</feature>
<feature type="compositionally biased region" description="Basic and acidic residues" evidence="1">
    <location>
        <begin position="1"/>
        <end position="11"/>
    </location>
</feature>
<feature type="compositionally biased region" description="Polar residues" evidence="1">
    <location>
        <begin position="572"/>
        <end position="591"/>
    </location>
</feature>
<feature type="region of interest" description="Disordered" evidence="1">
    <location>
        <begin position="563"/>
        <end position="594"/>
    </location>
</feature>
<evidence type="ECO:0000313" key="3">
    <source>
        <dbReference type="Proteomes" id="UP000648187"/>
    </source>
</evidence>
<feature type="compositionally biased region" description="Basic and acidic residues" evidence="1">
    <location>
        <begin position="108"/>
        <end position="120"/>
    </location>
</feature>
<feature type="region of interest" description="Disordered" evidence="1">
    <location>
        <begin position="509"/>
        <end position="544"/>
    </location>
</feature>
<feature type="region of interest" description="Disordered" evidence="1">
    <location>
        <begin position="855"/>
        <end position="975"/>
    </location>
</feature>
<comment type="caution">
    <text evidence="2">The sequence shown here is derived from an EMBL/GenBank/DDBJ whole genome shotgun (WGS) entry which is preliminary data.</text>
</comment>
<accession>A0A835GI82</accession>
<feature type="region of interest" description="Disordered" evidence="1">
    <location>
        <begin position="1113"/>
        <end position="1169"/>
    </location>
</feature>
<proteinExistence type="predicted"/>
<name>A0A835GI82_SPOEX</name>
<feature type="non-terminal residue" evidence="2">
    <location>
        <position position="1"/>
    </location>
</feature>
<feature type="compositionally biased region" description="Basic and acidic residues" evidence="1">
    <location>
        <begin position="1152"/>
        <end position="1167"/>
    </location>
</feature>
<reference evidence="2" key="1">
    <citation type="submission" date="2020-08" db="EMBL/GenBank/DDBJ databases">
        <title>Spodoptera exigua strain:BAW_Kor-Di-RS1 Genome sequencing and assembly.</title>
        <authorList>
            <person name="Kim J."/>
            <person name="Nam H.Y."/>
            <person name="Kwon M."/>
            <person name="Choi J.H."/>
            <person name="Cho S.R."/>
            <person name="Kim G.-H."/>
        </authorList>
    </citation>
    <scope>NUCLEOTIDE SEQUENCE</scope>
    <source>
        <strain evidence="2">BAW_Kor-Di-RS1</strain>
        <tissue evidence="2">Whole-body</tissue>
    </source>
</reference>
<feature type="region of interest" description="Disordered" evidence="1">
    <location>
        <begin position="1181"/>
        <end position="1207"/>
    </location>
</feature>
<feature type="compositionally biased region" description="Low complexity" evidence="1">
    <location>
        <begin position="909"/>
        <end position="934"/>
    </location>
</feature>
<feature type="region of interest" description="Disordered" evidence="1">
    <location>
        <begin position="716"/>
        <end position="742"/>
    </location>
</feature>
<evidence type="ECO:0000256" key="1">
    <source>
        <dbReference type="SAM" id="MobiDB-lite"/>
    </source>
</evidence>
<gene>
    <name evidence="2" type="ORF">HW555_005240</name>
</gene>
<organism evidence="2 3">
    <name type="scientific">Spodoptera exigua</name>
    <name type="common">Beet armyworm</name>
    <name type="synonym">Noctua fulgens</name>
    <dbReference type="NCBI Taxonomy" id="7107"/>
    <lineage>
        <taxon>Eukaryota</taxon>
        <taxon>Metazoa</taxon>
        <taxon>Ecdysozoa</taxon>
        <taxon>Arthropoda</taxon>
        <taxon>Hexapoda</taxon>
        <taxon>Insecta</taxon>
        <taxon>Pterygota</taxon>
        <taxon>Neoptera</taxon>
        <taxon>Endopterygota</taxon>
        <taxon>Lepidoptera</taxon>
        <taxon>Glossata</taxon>
        <taxon>Ditrysia</taxon>
        <taxon>Noctuoidea</taxon>
        <taxon>Noctuidae</taxon>
        <taxon>Amphipyrinae</taxon>
        <taxon>Spodoptera</taxon>
    </lineage>
</organism>
<sequence>PEDGLRRDFKAGSESQDSDEPVPPGITKADFNKPGVGTPTTSTPKPVASTIGFKLVPSQKGVENAKKRLRAFSIQKKSPIAPVPVPKAISGGSTTVFIGKLNHVKTTPKVEKSDDAEQKKPPKPPKPGQARKVMQDSYTELQKRTLHEIEDMKRKMELVDLGIPLGLICPSATNDKAMPTKAMPPIKTFLVCIRSLEENDGIFNKSNVFSKFTDPSKLDEIIREAKKAKAEGREFKFDYQKILPDYDNPFQRKKDEMEKVRKISEDRDRDIRKKLDKERDKGRRRSDKYDKDSRRHSSHRKDDRDKRRDDKDKHRERDRDKSRERTEERKDDKKDERKEERKDEKKDKEQTPVSKKKSEKPNEKDPKETDVNLSEYLVCDSWSLDNEDRSNLSPKPDDKLKNIPIPKEIKPKETTEAIKDTTDSPKTVPAKKIEKLQPVIDSFKFEIDPNDDELLDMFDESCDIEKFATKTRKKDDMFDSPIDMKIFDFDQSKGSDALTDDTFLESVINEIKQEDMSDEDSQDKGLVEYDSPSKESQSSRADRISITPELDERMFVNLQSSRSDYSDGYRSTESGYKSTESGYKSNASSKGDSYRGSVEKELVGNFNRFTVDSLETWSFVLKICQPLLFRHDNTKCFRYTRTMPKVWYSEKTKICPCVKDRGIVYNELEMCKMNLVDRVYGCDQIPEAELPKARTWYPRFANCLSETSTLTPIVPASDWEADDSQNETALVKDKRRSNTPQRSEEVYLDREYQRKFNKSLYSTIRFMEAVWPDVAESKAGTPRSTTPDSSKAKLKLAKRRRLSNNIHIKKEVDETSRQEAVKMADMELEEKEFATESEPVVEPVVPEVTEVHEIKEEISFQEIPLPAPKQTEKKDTEQIADKHTDTTISTHEEVIEPSTPTDLYDPTKPDTSTSPTDKVQESNLSQSSQESTTSKDVPYEKDDSHLRPSSQNSNYSFNDVINASQQYQKDEEDKFQEYEQGNYEMYEQLAMAYQSDVAKQSAPSTETDPFFASQRIETVVRARSRGEIKCDWRAGDEPSTPVPTNNQRPSRWGLKPGQVNIVLTGGDDYTPRNEEPVYQIQTIANRSENNSSGSYDEAYEDMYGASDRLQYGDCFNTDVEPQPAEESKEPKHKSSLDDRIDQALRTTVLGEVAKDADETDGDKDGPEKGILVTKAVPESRGAKRVSFADGYKPGQDSDVEEPPVKKKKKSRRYGCAWPCPATHNDHVPLWDALPPPPPPPGSPPPNIRLAMQMMAQAPMLQQQNMMHQATNMMQQPPNMLQQPPNMLQQPPGMLQQPPNMMQQPPNMMQQPPNMLPQPPLLQQPPQMLQQPPQLLQQPPQMLQQPGVKPMMSTPFPLPSKLVELRSML</sequence>
<feature type="region of interest" description="Disordered" evidence="1">
    <location>
        <begin position="106"/>
        <end position="135"/>
    </location>
</feature>
<feature type="compositionally biased region" description="Basic and acidic residues" evidence="1">
    <location>
        <begin position="359"/>
        <end position="370"/>
    </location>
</feature>
<feature type="compositionally biased region" description="Polar residues" evidence="1">
    <location>
        <begin position="947"/>
        <end position="967"/>
    </location>
</feature>
<feature type="region of interest" description="Disordered" evidence="1">
    <location>
        <begin position="1033"/>
        <end position="1054"/>
    </location>
</feature>
<dbReference type="Proteomes" id="UP000648187">
    <property type="component" value="Unassembled WGS sequence"/>
</dbReference>
<dbReference type="EMBL" id="JACKWZ010000066">
    <property type="protein sequence ID" value="KAF9417733.1"/>
    <property type="molecule type" value="Genomic_DNA"/>
</dbReference>
<keyword evidence="3" id="KW-1185">Reference proteome</keyword>
<feature type="compositionally biased region" description="Basic and acidic residues" evidence="1">
    <location>
        <begin position="1125"/>
        <end position="1142"/>
    </location>
</feature>
<feature type="compositionally biased region" description="Basic and acidic residues" evidence="1">
    <location>
        <begin position="870"/>
        <end position="894"/>
    </location>
</feature>
<feature type="region of interest" description="Disordered" evidence="1">
    <location>
        <begin position="271"/>
        <end position="427"/>
    </location>
</feature>
<feature type="region of interest" description="Disordered" evidence="1">
    <location>
        <begin position="1"/>
        <end position="48"/>
    </location>
</feature>
<feature type="compositionally biased region" description="Basic and acidic residues" evidence="1">
    <location>
        <begin position="937"/>
        <end position="946"/>
    </location>
</feature>
<protein>
    <submittedName>
        <fullName evidence="2">Uncharacterized protein</fullName>
    </submittedName>
</protein>
<evidence type="ECO:0000313" key="2">
    <source>
        <dbReference type="EMBL" id="KAF9417733.1"/>
    </source>
</evidence>